<protein>
    <submittedName>
        <fullName evidence="7">Leucine-rich repeat-containing protein 15</fullName>
    </submittedName>
</protein>
<evidence type="ECO:0000256" key="6">
    <source>
        <dbReference type="SAM" id="SignalP"/>
    </source>
</evidence>
<evidence type="ECO:0000313" key="7">
    <source>
        <dbReference type="EMBL" id="OWF50124.1"/>
    </source>
</evidence>
<dbReference type="STRING" id="6573.A0A210QN05"/>
<dbReference type="PROSITE" id="PS51450">
    <property type="entry name" value="LRR"/>
    <property type="match status" value="3"/>
</dbReference>
<name>A0A210QN05_MIZYE</name>
<evidence type="ECO:0000313" key="8">
    <source>
        <dbReference type="Proteomes" id="UP000242188"/>
    </source>
</evidence>
<dbReference type="InterPro" id="IPR003591">
    <property type="entry name" value="Leu-rich_rpt_typical-subtyp"/>
</dbReference>
<dbReference type="PANTHER" id="PTHR24373:SF387">
    <property type="entry name" value="LEUCINE-RICH REPEATS AND IMMUNOGLOBULIN-LIKE DOMAINS PROTEIN SMA-10"/>
    <property type="match status" value="1"/>
</dbReference>
<feature type="transmembrane region" description="Helical" evidence="5">
    <location>
        <begin position="480"/>
        <end position="506"/>
    </location>
</feature>
<sequence length="610" mass="67196">MALGILRCSVLVAMVTVVCWMDVVSSCPSSCNCFQDNYGTTVQCQNSVISSVISGLPINTKRLEILSAQGASTLSQATFDGGNIGTINNLLIQGSRIQSINDNTFSKFSNLNNLNLTHNSIRSITKNAFAGLNRLATLDLSSNDLQQIADEFVPLIQLQNLDLSSNSITSIQNGAFSAQVILNNLRLDSNKLQAIHGHSFQGLVNLRKLSIRNCGLHSLASDLFNIIRHLQTLDIGDNLIYQLPSTETFQHIPAALQHFIADGNQISVLVRHQFSRMNLLTLDLSRNRISFLSHASFAECNVRNLYLSSNSITGIEENAFASLAPQLERLVLSKNPLRSIPLHVFDGLYRLIYLNLSTCSLTKLEDLQFQSLQSLRSLDLSINSLQYIPKTAVSKFINLQELGLYGNEWHCDCHIRPLWNWLKGFVQGILLCPIGATAAKYSNCKTPMCESPTNVKNLAVSSLSKQNIQACQDKDDQETMSVGVIIGLALGSMAVIILFGILVVCICRHRHGRPLPAICTANSTASSHKEDREKSTTPFKDMDIGSLNESDKDFVVKRYFRSMENQPTSVASYRGTPSLSHKEFDFDGSCPSIHSVNSVFNGPIGYESTV</sequence>
<dbReference type="SMART" id="SM00369">
    <property type="entry name" value="LRR_TYP"/>
    <property type="match status" value="11"/>
</dbReference>
<dbReference type="GO" id="GO:0005615">
    <property type="term" value="C:extracellular space"/>
    <property type="evidence" value="ECO:0007669"/>
    <property type="project" value="TreeGrafter"/>
</dbReference>
<dbReference type="Pfam" id="PF13855">
    <property type="entry name" value="LRR_8"/>
    <property type="match status" value="3"/>
</dbReference>
<dbReference type="EMBL" id="NEDP02002762">
    <property type="protein sequence ID" value="OWF50124.1"/>
    <property type="molecule type" value="Genomic_DNA"/>
</dbReference>
<dbReference type="PRINTS" id="PR00019">
    <property type="entry name" value="LEURICHRPT"/>
</dbReference>
<dbReference type="OrthoDB" id="1055097at2759"/>
<organism evidence="7 8">
    <name type="scientific">Mizuhopecten yessoensis</name>
    <name type="common">Japanese scallop</name>
    <name type="synonym">Patinopecten yessoensis</name>
    <dbReference type="NCBI Taxonomy" id="6573"/>
    <lineage>
        <taxon>Eukaryota</taxon>
        <taxon>Metazoa</taxon>
        <taxon>Spiralia</taxon>
        <taxon>Lophotrochozoa</taxon>
        <taxon>Mollusca</taxon>
        <taxon>Bivalvia</taxon>
        <taxon>Autobranchia</taxon>
        <taxon>Pteriomorphia</taxon>
        <taxon>Pectinida</taxon>
        <taxon>Pectinoidea</taxon>
        <taxon>Pectinidae</taxon>
        <taxon>Mizuhopecten</taxon>
    </lineage>
</organism>
<gene>
    <name evidence="7" type="ORF">KP79_PYT14083</name>
</gene>
<feature type="signal peptide" evidence="6">
    <location>
        <begin position="1"/>
        <end position="26"/>
    </location>
</feature>
<keyword evidence="3" id="KW-0677">Repeat</keyword>
<comment type="caution">
    <text evidence="7">The sequence shown here is derived from an EMBL/GenBank/DDBJ whole genome shotgun (WGS) entry which is preliminary data.</text>
</comment>
<keyword evidence="8" id="KW-1185">Reference proteome</keyword>
<evidence type="ECO:0000256" key="5">
    <source>
        <dbReference type="SAM" id="Phobius"/>
    </source>
</evidence>
<dbReference type="InterPro" id="IPR050328">
    <property type="entry name" value="Dev_Immune_Receptor"/>
</dbReference>
<accession>A0A210QN05</accession>
<dbReference type="AlphaFoldDB" id="A0A210QN05"/>
<feature type="chain" id="PRO_5012600513" evidence="6">
    <location>
        <begin position="27"/>
        <end position="610"/>
    </location>
</feature>
<reference evidence="7 8" key="1">
    <citation type="journal article" date="2017" name="Nat. Ecol. Evol.">
        <title>Scallop genome provides insights into evolution of bilaterian karyotype and development.</title>
        <authorList>
            <person name="Wang S."/>
            <person name="Zhang J."/>
            <person name="Jiao W."/>
            <person name="Li J."/>
            <person name="Xun X."/>
            <person name="Sun Y."/>
            <person name="Guo X."/>
            <person name="Huan P."/>
            <person name="Dong B."/>
            <person name="Zhang L."/>
            <person name="Hu X."/>
            <person name="Sun X."/>
            <person name="Wang J."/>
            <person name="Zhao C."/>
            <person name="Wang Y."/>
            <person name="Wang D."/>
            <person name="Huang X."/>
            <person name="Wang R."/>
            <person name="Lv J."/>
            <person name="Li Y."/>
            <person name="Zhang Z."/>
            <person name="Liu B."/>
            <person name="Lu W."/>
            <person name="Hui Y."/>
            <person name="Liang J."/>
            <person name="Zhou Z."/>
            <person name="Hou R."/>
            <person name="Li X."/>
            <person name="Liu Y."/>
            <person name="Li H."/>
            <person name="Ning X."/>
            <person name="Lin Y."/>
            <person name="Zhao L."/>
            <person name="Xing Q."/>
            <person name="Dou J."/>
            <person name="Li Y."/>
            <person name="Mao J."/>
            <person name="Guo H."/>
            <person name="Dou H."/>
            <person name="Li T."/>
            <person name="Mu C."/>
            <person name="Jiang W."/>
            <person name="Fu Q."/>
            <person name="Fu X."/>
            <person name="Miao Y."/>
            <person name="Liu J."/>
            <person name="Yu Q."/>
            <person name="Li R."/>
            <person name="Liao H."/>
            <person name="Li X."/>
            <person name="Kong Y."/>
            <person name="Jiang Z."/>
            <person name="Chourrout D."/>
            <person name="Li R."/>
            <person name="Bao Z."/>
        </authorList>
    </citation>
    <scope>NUCLEOTIDE SEQUENCE [LARGE SCALE GENOMIC DNA]</scope>
    <source>
        <strain evidence="7 8">PY_sf001</strain>
    </source>
</reference>
<dbReference type="InterPro" id="IPR032675">
    <property type="entry name" value="LRR_dom_sf"/>
</dbReference>
<dbReference type="InterPro" id="IPR001611">
    <property type="entry name" value="Leu-rich_rpt"/>
</dbReference>
<keyword evidence="5" id="KW-0812">Transmembrane</keyword>
<evidence type="ECO:0000256" key="4">
    <source>
        <dbReference type="SAM" id="MobiDB-lite"/>
    </source>
</evidence>
<evidence type="ECO:0000256" key="3">
    <source>
        <dbReference type="ARBA" id="ARBA00022737"/>
    </source>
</evidence>
<keyword evidence="1" id="KW-0433">Leucine-rich repeat</keyword>
<keyword evidence="5" id="KW-0472">Membrane</keyword>
<evidence type="ECO:0000256" key="2">
    <source>
        <dbReference type="ARBA" id="ARBA00022729"/>
    </source>
</evidence>
<keyword evidence="5" id="KW-1133">Transmembrane helix</keyword>
<dbReference type="SUPFAM" id="SSF52058">
    <property type="entry name" value="L domain-like"/>
    <property type="match status" value="1"/>
</dbReference>
<proteinExistence type="predicted"/>
<dbReference type="PANTHER" id="PTHR24373">
    <property type="entry name" value="SLIT RELATED LEUCINE-RICH REPEAT NEURONAL PROTEIN"/>
    <property type="match status" value="1"/>
</dbReference>
<keyword evidence="2 6" id="KW-0732">Signal</keyword>
<dbReference type="Proteomes" id="UP000242188">
    <property type="component" value="Unassembled WGS sequence"/>
</dbReference>
<dbReference type="Gene3D" id="3.80.10.10">
    <property type="entry name" value="Ribonuclease Inhibitor"/>
    <property type="match status" value="2"/>
</dbReference>
<feature type="region of interest" description="Disordered" evidence="4">
    <location>
        <begin position="523"/>
        <end position="542"/>
    </location>
</feature>
<feature type="compositionally biased region" description="Basic and acidic residues" evidence="4">
    <location>
        <begin position="527"/>
        <end position="542"/>
    </location>
</feature>
<evidence type="ECO:0000256" key="1">
    <source>
        <dbReference type="ARBA" id="ARBA00022614"/>
    </source>
</evidence>
<dbReference type="GO" id="GO:0031012">
    <property type="term" value="C:extracellular matrix"/>
    <property type="evidence" value="ECO:0007669"/>
    <property type="project" value="TreeGrafter"/>
</dbReference>